<accession>D5A946</accession>
<evidence type="ECO:0000313" key="4">
    <source>
        <dbReference type="EMBL" id="ADE76065.1"/>
    </source>
</evidence>
<dbReference type="InterPro" id="IPR013083">
    <property type="entry name" value="Znf_RING/FYVE/PHD"/>
</dbReference>
<keyword evidence="1" id="KW-0863">Zinc-finger</keyword>
<proteinExistence type="evidence at transcript level"/>
<evidence type="ECO:0000313" key="5">
    <source>
        <dbReference type="EMBL" id="ADE77384.1"/>
    </source>
</evidence>
<dbReference type="PANTHER" id="PTHR47258:SF1">
    <property type="entry name" value="E3 UBIQUITIN-PROTEIN LIGASE XERICO-RELATED"/>
    <property type="match status" value="1"/>
</dbReference>
<dbReference type="SMART" id="SM00184">
    <property type="entry name" value="RING"/>
    <property type="match status" value="1"/>
</dbReference>
<name>D5A946_PICSI</name>
<keyword evidence="1" id="KW-0862">Zinc</keyword>
<dbReference type="AlphaFoldDB" id="D5A946"/>
<protein>
    <recommendedName>
        <fullName evidence="3">RING-type domain-containing protein</fullName>
    </recommendedName>
</protein>
<dbReference type="GO" id="GO:0008270">
    <property type="term" value="F:zinc ion binding"/>
    <property type="evidence" value="ECO:0007669"/>
    <property type="project" value="UniProtKB-KW"/>
</dbReference>
<dbReference type="Pfam" id="PF13639">
    <property type="entry name" value="zf-RING_2"/>
    <property type="match status" value="1"/>
</dbReference>
<evidence type="ECO:0000256" key="1">
    <source>
        <dbReference type="PROSITE-ProRule" id="PRU00175"/>
    </source>
</evidence>
<dbReference type="Gene3D" id="3.30.40.10">
    <property type="entry name" value="Zinc/RING finger domain, C3HC4 (zinc finger)"/>
    <property type="match status" value="1"/>
</dbReference>
<dbReference type="EMBL" id="BT124109">
    <property type="protein sequence ID" value="ADE77384.1"/>
    <property type="molecule type" value="mRNA"/>
</dbReference>
<keyword evidence="2" id="KW-0472">Membrane</keyword>
<dbReference type="OMA" id="KLECRHV"/>
<dbReference type="EMBL" id="BT122701">
    <property type="protein sequence ID" value="ADE76065.1"/>
    <property type="molecule type" value="mRNA"/>
</dbReference>
<dbReference type="PANTHER" id="PTHR47258">
    <property type="match status" value="1"/>
</dbReference>
<evidence type="ECO:0000259" key="3">
    <source>
        <dbReference type="PROSITE" id="PS50089"/>
    </source>
</evidence>
<feature type="transmembrane region" description="Helical" evidence="2">
    <location>
        <begin position="12"/>
        <end position="30"/>
    </location>
</feature>
<dbReference type="InterPro" id="IPR001841">
    <property type="entry name" value="Znf_RING"/>
</dbReference>
<evidence type="ECO:0000256" key="2">
    <source>
        <dbReference type="SAM" id="Phobius"/>
    </source>
</evidence>
<keyword evidence="1" id="KW-0479">Metal-binding</keyword>
<reference evidence="4" key="1">
    <citation type="submission" date="2010-04" db="EMBL/GenBank/DDBJ databases">
        <authorList>
            <person name="Reid K.E."/>
            <person name="Liao N."/>
            <person name="Chan S."/>
            <person name="Docking R."/>
            <person name="Taylor G."/>
            <person name="Moore R."/>
            <person name="Mayo M."/>
            <person name="Munro S."/>
            <person name="King J."/>
            <person name="Yanchuk A."/>
            <person name="Holt R."/>
            <person name="Jones S."/>
            <person name="Marra M."/>
            <person name="Ritland C.E."/>
            <person name="Ritland K."/>
            <person name="Bohlmann J."/>
        </authorList>
    </citation>
    <scope>NUCLEOTIDE SEQUENCE</scope>
    <source>
        <tissue evidence="5">Bud</tissue>
        <tissue evidence="4">Buds collected with no treatment. Collection October 2007</tissue>
    </source>
</reference>
<keyword evidence="2" id="KW-1133">Transmembrane helix</keyword>
<dbReference type="InterPro" id="IPR044249">
    <property type="entry name" value="XERICO-like"/>
</dbReference>
<feature type="domain" description="RING-type" evidence="3">
    <location>
        <begin position="87"/>
        <end position="131"/>
    </location>
</feature>
<organism evidence="4">
    <name type="scientific">Picea sitchensis</name>
    <name type="common">Sitka spruce</name>
    <name type="synonym">Pinus sitchensis</name>
    <dbReference type="NCBI Taxonomy" id="3332"/>
    <lineage>
        <taxon>Eukaryota</taxon>
        <taxon>Viridiplantae</taxon>
        <taxon>Streptophyta</taxon>
        <taxon>Embryophyta</taxon>
        <taxon>Tracheophyta</taxon>
        <taxon>Spermatophyta</taxon>
        <taxon>Pinopsida</taxon>
        <taxon>Pinidae</taxon>
        <taxon>Conifers I</taxon>
        <taxon>Pinales</taxon>
        <taxon>Pinaceae</taxon>
        <taxon>Picea</taxon>
    </lineage>
</organism>
<sequence length="156" mass="17066">MGISSLSDVSSNSGLLITVIIVAGVSVASIKRMFDGLLQILGLNSSNREAMANSLDLGSHLARLLLIAELDSRTSKSPTTFGNVTDCAVCLSRIDEGVDQICKLRCSHIFHKSCIDKWVEYGRQAACPLCRSSILSGETAMKMEQQLTEELLRWFR</sequence>
<dbReference type="PROSITE" id="PS50089">
    <property type="entry name" value="ZF_RING_2"/>
    <property type="match status" value="1"/>
</dbReference>
<keyword evidence="2" id="KW-0812">Transmembrane</keyword>
<dbReference type="SUPFAM" id="SSF57850">
    <property type="entry name" value="RING/U-box"/>
    <property type="match status" value="1"/>
</dbReference>